<keyword evidence="1" id="KW-0732">Signal</keyword>
<name>A0A2M8P0Q1_9CHLR</name>
<gene>
    <name evidence="3" type="ORF">CUN51_04460</name>
</gene>
<comment type="caution">
    <text evidence="3">The sequence shown here is derived from an EMBL/GenBank/DDBJ whole genome shotgun (WGS) entry which is preliminary data.</text>
</comment>
<feature type="chain" id="PRO_5014779784" evidence="1">
    <location>
        <begin position="24"/>
        <end position="390"/>
    </location>
</feature>
<sequence>MRKLIAALLLCALWLAQSDLAHAQDPRDPYAYRFVQVGGKFDNPLYLTHAGDGSGRLFVVEQAGQVWIMYEDGRTLDQPFLDINALVTDDTFRAGYTERGLLSLAFHPQYAQNGVFFVYYFDRDGHTVLARYRVSADDPNRADPNSGTILLRIRQPFNDHNGGGLKFGPDGYLYLSVGDGGGTQGDPEGNAQNLSVLLGKILRLDVSDLNSDRYAIPPDNPFVNVPNAAPEIWAYGLRNPWRISFDRETGDLYIADVGWAGAEEVNFVPSGSKGGMNFGWNIMEGNNRLSDKPLGEDYMPPFVAYDHIQGCSVTGGYVYRGGQLQALRGLYFYGDYCNGNVWIAERNRDGVWQTRLFRNTRRQISSFGEDERGELYLIDYKGYVLRLQRS</sequence>
<protein>
    <submittedName>
        <fullName evidence="3">Glucose dehydrogenase</fullName>
    </submittedName>
</protein>
<evidence type="ECO:0000256" key="1">
    <source>
        <dbReference type="SAM" id="SignalP"/>
    </source>
</evidence>
<organism evidence="3 4">
    <name type="scientific">Candidatus Thermofonsia Clade 1 bacterium</name>
    <dbReference type="NCBI Taxonomy" id="2364210"/>
    <lineage>
        <taxon>Bacteria</taxon>
        <taxon>Bacillati</taxon>
        <taxon>Chloroflexota</taxon>
        <taxon>Candidatus Thermofontia</taxon>
        <taxon>Candidatus Thermofonsia Clade 1</taxon>
    </lineage>
</organism>
<proteinExistence type="predicted"/>
<dbReference type="PANTHER" id="PTHR19328:SF75">
    <property type="entry name" value="ALDOSE SUGAR DEHYDROGENASE YLII"/>
    <property type="match status" value="1"/>
</dbReference>
<evidence type="ECO:0000313" key="4">
    <source>
        <dbReference type="Proteomes" id="UP000228921"/>
    </source>
</evidence>
<evidence type="ECO:0000259" key="2">
    <source>
        <dbReference type="Pfam" id="PF07995"/>
    </source>
</evidence>
<feature type="signal peptide" evidence="1">
    <location>
        <begin position="1"/>
        <end position="23"/>
    </location>
</feature>
<dbReference type="Proteomes" id="UP000228921">
    <property type="component" value="Unassembled WGS sequence"/>
</dbReference>
<dbReference type="InterPro" id="IPR012938">
    <property type="entry name" value="Glc/Sorbosone_DH"/>
</dbReference>
<accession>A0A2M8P0Q1</accession>
<dbReference type="PANTHER" id="PTHR19328">
    <property type="entry name" value="HEDGEHOG-INTERACTING PROTEIN"/>
    <property type="match status" value="1"/>
</dbReference>
<dbReference type="InterPro" id="IPR011041">
    <property type="entry name" value="Quinoprot_gluc/sorb_DH_b-prop"/>
</dbReference>
<dbReference type="EMBL" id="PGTK01000004">
    <property type="protein sequence ID" value="PJF31127.1"/>
    <property type="molecule type" value="Genomic_DNA"/>
</dbReference>
<evidence type="ECO:0000313" key="3">
    <source>
        <dbReference type="EMBL" id="PJF31127.1"/>
    </source>
</evidence>
<reference evidence="3 4" key="1">
    <citation type="submission" date="2017-11" db="EMBL/GenBank/DDBJ databases">
        <title>Evolution of Phototrophy in the Chloroflexi Phylum Driven by Horizontal Gene Transfer.</title>
        <authorList>
            <person name="Ward L.M."/>
            <person name="Hemp J."/>
            <person name="Shih P.M."/>
            <person name="Mcglynn S.E."/>
            <person name="Fischer W."/>
        </authorList>
    </citation>
    <scope>NUCLEOTIDE SEQUENCE [LARGE SCALE GENOMIC DNA]</scope>
    <source>
        <strain evidence="3">CP2_2F</strain>
    </source>
</reference>
<dbReference type="SUPFAM" id="SSF50952">
    <property type="entry name" value="Soluble quinoprotein glucose dehydrogenase"/>
    <property type="match status" value="1"/>
</dbReference>
<dbReference type="Pfam" id="PF07995">
    <property type="entry name" value="GSDH"/>
    <property type="match status" value="1"/>
</dbReference>
<dbReference type="Gene3D" id="2.120.10.30">
    <property type="entry name" value="TolB, C-terminal domain"/>
    <property type="match status" value="1"/>
</dbReference>
<dbReference type="AlphaFoldDB" id="A0A2M8P0Q1"/>
<feature type="domain" description="Glucose/Sorbosone dehydrogenase" evidence="2">
    <location>
        <begin position="42"/>
        <end position="379"/>
    </location>
</feature>
<dbReference type="InterPro" id="IPR011042">
    <property type="entry name" value="6-blade_b-propeller_TolB-like"/>
</dbReference>